<organism evidence="2">
    <name type="scientific">Capra hircus</name>
    <name type="common">Goat</name>
    <dbReference type="NCBI Taxonomy" id="9925"/>
    <lineage>
        <taxon>Eukaryota</taxon>
        <taxon>Metazoa</taxon>
        <taxon>Chordata</taxon>
        <taxon>Craniata</taxon>
        <taxon>Vertebrata</taxon>
        <taxon>Euteleostomi</taxon>
        <taxon>Mammalia</taxon>
        <taxon>Eutheria</taxon>
        <taxon>Laurasiatheria</taxon>
        <taxon>Artiodactyla</taxon>
        <taxon>Ruminantia</taxon>
        <taxon>Pecora</taxon>
        <taxon>Bovidae</taxon>
        <taxon>Caprinae</taxon>
        <taxon>Capra</taxon>
    </lineage>
</organism>
<protein>
    <submittedName>
        <fullName evidence="2">Uncharacterized protein</fullName>
    </submittedName>
</protein>
<feature type="compositionally biased region" description="Basic residues" evidence="1">
    <location>
        <begin position="38"/>
        <end position="48"/>
    </location>
</feature>
<feature type="region of interest" description="Disordered" evidence="1">
    <location>
        <begin position="1"/>
        <end position="82"/>
    </location>
</feature>
<name>A0A8C2RVU3_CAPHI</name>
<proteinExistence type="predicted"/>
<sequence>MHWQADFLPLMDSTAPETATPTWGAADTRVQAAFQEAKKKKKRKRKKEKGGIVESRAPAAAHNAEPSPPDGRGSGGGCLPALDSRARCAGGHAPAVVRGDTALRAEVRDWLGGGGGLAAVAW</sequence>
<reference evidence="2" key="2">
    <citation type="submission" date="2025-08" db="UniProtKB">
        <authorList>
            <consortium name="Ensembl"/>
        </authorList>
    </citation>
    <scope>IDENTIFICATION</scope>
</reference>
<dbReference type="Ensembl" id="ENSCHIT00010048638.1">
    <property type="protein sequence ID" value="ENSCHIP00010034565.1"/>
    <property type="gene ID" value="ENSCHIG00010025721.1"/>
</dbReference>
<evidence type="ECO:0000256" key="1">
    <source>
        <dbReference type="SAM" id="MobiDB-lite"/>
    </source>
</evidence>
<accession>A0A8C2RVU3</accession>
<reference evidence="2" key="1">
    <citation type="submission" date="2019-03" db="EMBL/GenBank/DDBJ databases">
        <title>Genome sequencing and reference-guided assembly of Black Bengal Goat (Capra hircus).</title>
        <authorList>
            <person name="Siddiki A.Z."/>
            <person name="Baten A."/>
            <person name="Billah M."/>
            <person name="Alam M.A.U."/>
            <person name="Shawrob K.S.M."/>
            <person name="Saha S."/>
            <person name="Chowdhury M."/>
            <person name="Rahman A.H."/>
            <person name="Stear M."/>
            <person name="Miah G."/>
            <person name="Das G.B."/>
            <person name="Hossain M.M."/>
            <person name="Kumkum M."/>
            <person name="Islam M.S."/>
            <person name="Mollah A.M."/>
            <person name="Ahsan A."/>
            <person name="Tusar F."/>
            <person name="Khan M.K.I."/>
        </authorList>
    </citation>
    <scope>NUCLEOTIDE SEQUENCE [LARGE SCALE GENOMIC DNA]</scope>
</reference>
<evidence type="ECO:0000313" key="2">
    <source>
        <dbReference type="Ensembl" id="ENSCHIP00010034565.1"/>
    </source>
</evidence>
<dbReference type="AlphaFoldDB" id="A0A8C2RVU3"/>